<evidence type="ECO:0000259" key="9">
    <source>
        <dbReference type="Pfam" id="PF00900"/>
    </source>
</evidence>
<dbReference type="PROSITE" id="PS00528">
    <property type="entry name" value="RIBOSOMAL_S4E"/>
    <property type="match status" value="1"/>
</dbReference>
<evidence type="ECO:0000256" key="7">
    <source>
        <dbReference type="PROSITE-ProRule" id="PRU00182"/>
    </source>
</evidence>
<keyword evidence="3 7" id="KW-0694">RNA-binding</keyword>
<proteinExistence type="inferred from homology"/>
<keyword evidence="12" id="KW-1185">Reference proteome</keyword>
<dbReference type="Gene3D" id="2.40.50.740">
    <property type="match status" value="1"/>
</dbReference>
<feature type="domain" description="Small ribosomal subunit protein eS4 N-terminal" evidence="10">
    <location>
        <begin position="3"/>
        <end position="39"/>
    </location>
</feature>
<dbReference type="InterPro" id="IPR014722">
    <property type="entry name" value="Rib_uL2_dom2"/>
</dbReference>
<dbReference type="GO" id="GO:0009982">
    <property type="term" value="F:pseudouridine synthase activity"/>
    <property type="evidence" value="ECO:0007669"/>
    <property type="project" value="InterPro"/>
</dbReference>
<evidence type="ECO:0000256" key="4">
    <source>
        <dbReference type="ARBA" id="ARBA00022980"/>
    </source>
</evidence>
<dbReference type="FunFam" id="2.40.50.740:FF:000001">
    <property type="entry name" value="40S ribosomal protein S4"/>
    <property type="match status" value="1"/>
</dbReference>
<sequence length="629" mass="71048">MARGPKKHLKRLAAPKHWMLDKLGGVFAPRPVCGPHKLRESLPLILFLRNRLKYALTYNEARMICKQRLIKIDGKVRTEMRFPAGFMDVISIEKTNETFRLLYDSKGRYAVHRITDAEGKIKLCKVVKRGVGPKGVPYIVTHDARTIRYPDPHVKVNDSVVLDIGTGKFSDYIKFDQGNLCMVTGGRNTGRVGIVGHREKHPGSFDIVHIRDAAGHSFATRNQERWLQVAFRFTNGVLFSITACGVTAVFLKMSIKQCFQVEQRVYHWKRHEIVEVLLMRVAQSYKELWSSLNGVVCVHKPRDVSLTALKKLLTTAICKGVNECCPQEELPSVEIPVVEPHQESQALVIVGTRKLIDYSLHPLVVGGAVVEEDVRLEPLTYFEPSSSGVCLIGVNEGCDKMDSIADRAWVSQYKVMGQLGRETVNNQLFINPSDHLLDMVTYYKMQKLLYRVQALYKKVALDLANVDAESQEAFELVRKGFPRPKILGAPIVVSAKVSFFKPPNFLLTLQCVSETDSFIRQFIREVGVSLGSTASCRGLLRTRLGPFDSEHSLLDKHFTLKNLLANMSISKRILDKDEETRCSDVISASPRISTTEALGEQLYDIFEPDDNSQEEIEDCLRIPWGRNYS</sequence>
<dbReference type="PANTHER" id="PTHR11581">
    <property type="entry name" value="30S/40S RIBOSOMAL PROTEIN S4"/>
    <property type="match status" value="1"/>
</dbReference>
<dbReference type="Pfam" id="PF08071">
    <property type="entry name" value="RS4NT"/>
    <property type="match status" value="1"/>
</dbReference>
<dbReference type="HAMAP" id="MF_00485">
    <property type="entry name" value="Ribosomal_eS4"/>
    <property type="match status" value="1"/>
</dbReference>
<evidence type="ECO:0000313" key="12">
    <source>
        <dbReference type="Proteomes" id="UP000274131"/>
    </source>
</evidence>
<dbReference type="GO" id="GO:0006412">
    <property type="term" value="P:translation"/>
    <property type="evidence" value="ECO:0007669"/>
    <property type="project" value="InterPro"/>
</dbReference>
<dbReference type="InterPro" id="IPR020103">
    <property type="entry name" value="PsdUridine_synth_cat_dom_sf"/>
</dbReference>
<evidence type="ECO:0000313" key="11">
    <source>
        <dbReference type="EMBL" id="VDD93597.1"/>
    </source>
</evidence>
<dbReference type="EMBL" id="UXUI01009380">
    <property type="protein sequence ID" value="VDD93597.1"/>
    <property type="molecule type" value="Genomic_DNA"/>
</dbReference>
<evidence type="ECO:0000256" key="5">
    <source>
        <dbReference type="ARBA" id="ARBA00023274"/>
    </source>
</evidence>
<keyword evidence="5" id="KW-0687">Ribonucleoprotein</keyword>
<dbReference type="InterPro" id="IPR041982">
    <property type="entry name" value="Ribosomal_eS4_KOW"/>
</dbReference>
<dbReference type="AlphaFoldDB" id="A0A0N4VE14"/>
<dbReference type="Gene3D" id="2.30.30.30">
    <property type="match status" value="1"/>
</dbReference>
<dbReference type="STRING" id="51028.A0A0N4VE14"/>
<dbReference type="SUPFAM" id="SSF55120">
    <property type="entry name" value="Pseudouridine synthase"/>
    <property type="match status" value="1"/>
</dbReference>
<dbReference type="GO" id="GO:0019843">
    <property type="term" value="F:rRNA binding"/>
    <property type="evidence" value="ECO:0007669"/>
    <property type="project" value="UniProtKB-KW"/>
</dbReference>
<dbReference type="Proteomes" id="UP000274131">
    <property type="component" value="Unassembled WGS sequence"/>
</dbReference>
<dbReference type="GO" id="GO:0022627">
    <property type="term" value="C:cytosolic small ribosomal subunit"/>
    <property type="evidence" value="ECO:0007669"/>
    <property type="project" value="TreeGrafter"/>
</dbReference>
<dbReference type="InterPro" id="IPR013843">
    <property type="entry name" value="Ribosomal_eS4_N"/>
</dbReference>
<keyword evidence="8" id="KW-0472">Membrane</keyword>
<dbReference type="PANTHER" id="PTHR11581:SF0">
    <property type="entry name" value="SMALL RIBOSOMAL SUBUNIT PROTEIN ES4"/>
    <property type="match status" value="1"/>
</dbReference>
<dbReference type="GO" id="GO:0003735">
    <property type="term" value="F:structural constituent of ribosome"/>
    <property type="evidence" value="ECO:0007669"/>
    <property type="project" value="InterPro"/>
</dbReference>
<gene>
    <name evidence="11" type="ORF">EVEC_LOCUS8348</name>
</gene>
<evidence type="ECO:0000256" key="3">
    <source>
        <dbReference type="ARBA" id="ARBA00022884"/>
    </source>
</evidence>
<keyword evidence="2 7" id="KW-0699">rRNA-binding</keyword>
<dbReference type="InterPro" id="IPR000876">
    <property type="entry name" value="Ribosomal_eS4"/>
</dbReference>
<dbReference type="CDD" id="cd06087">
    <property type="entry name" value="KOW_RPS4"/>
    <property type="match status" value="1"/>
</dbReference>
<feature type="transmembrane region" description="Helical" evidence="8">
    <location>
        <begin position="229"/>
        <end position="251"/>
    </location>
</feature>
<dbReference type="OrthoDB" id="1109245at2759"/>
<evidence type="ECO:0000256" key="2">
    <source>
        <dbReference type="ARBA" id="ARBA00022730"/>
    </source>
</evidence>
<comment type="similarity">
    <text evidence="1">Belongs to the eukaryotic ribosomal protein eS4 family.</text>
</comment>
<accession>A0A0N4VE14</accession>
<reference evidence="11 12" key="2">
    <citation type="submission" date="2018-10" db="EMBL/GenBank/DDBJ databases">
        <authorList>
            <consortium name="Pathogen Informatics"/>
        </authorList>
    </citation>
    <scope>NUCLEOTIDE SEQUENCE [LARGE SCALE GENOMIC DNA]</scope>
</reference>
<keyword evidence="8" id="KW-0812">Transmembrane</keyword>
<organism evidence="13">
    <name type="scientific">Enterobius vermicularis</name>
    <name type="common">Human pinworm</name>
    <dbReference type="NCBI Taxonomy" id="51028"/>
    <lineage>
        <taxon>Eukaryota</taxon>
        <taxon>Metazoa</taxon>
        <taxon>Ecdysozoa</taxon>
        <taxon>Nematoda</taxon>
        <taxon>Chromadorea</taxon>
        <taxon>Rhabditida</taxon>
        <taxon>Spirurina</taxon>
        <taxon>Oxyuridomorpha</taxon>
        <taxon>Oxyuroidea</taxon>
        <taxon>Oxyuridae</taxon>
        <taxon>Enterobius</taxon>
    </lineage>
</organism>
<dbReference type="Gene3D" id="3.30.2350.10">
    <property type="entry name" value="Pseudouridine synthase"/>
    <property type="match status" value="1"/>
</dbReference>
<feature type="domain" description="Small ribosomal subunit protein eS4 central region" evidence="9">
    <location>
        <begin position="95"/>
        <end position="168"/>
    </location>
</feature>
<dbReference type="Gene3D" id="3.10.290.10">
    <property type="entry name" value="RNA-binding S4 domain"/>
    <property type="match status" value="1"/>
</dbReference>
<reference evidence="13" key="1">
    <citation type="submission" date="2017-02" db="UniProtKB">
        <authorList>
            <consortium name="WormBaseParasite"/>
        </authorList>
    </citation>
    <scope>IDENTIFICATION</scope>
</reference>
<keyword evidence="8" id="KW-1133">Transmembrane helix</keyword>
<dbReference type="InterPro" id="IPR036986">
    <property type="entry name" value="S4_RNA-bd_sf"/>
</dbReference>
<dbReference type="InterPro" id="IPR038237">
    <property type="entry name" value="Ribosomal_eS4_central_sf"/>
</dbReference>
<evidence type="ECO:0000256" key="8">
    <source>
        <dbReference type="SAM" id="Phobius"/>
    </source>
</evidence>
<protein>
    <recommendedName>
        <fullName evidence="6">40S ribosomal protein S4</fullName>
    </recommendedName>
</protein>
<dbReference type="InterPro" id="IPR013845">
    <property type="entry name" value="Ribosomal_eS4_central_region"/>
</dbReference>
<dbReference type="WBParaSite" id="EVEC_0000889601-mRNA-1">
    <property type="protein sequence ID" value="EVEC_0000889601-mRNA-1"/>
    <property type="gene ID" value="EVEC_0000889601"/>
</dbReference>
<name>A0A0N4VE14_ENTVE</name>
<dbReference type="CDD" id="cd00165">
    <property type="entry name" value="S4"/>
    <property type="match status" value="1"/>
</dbReference>
<evidence type="ECO:0000256" key="1">
    <source>
        <dbReference type="ARBA" id="ARBA00007500"/>
    </source>
</evidence>
<evidence type="ECO:0000313" key="13">
    <source>
        <dbReference type="WBParaSite" id="EVEC_0000889601-mRNA-1"/>
    </source>
</evidence>
<evidence type="ECO:0000259" key="10">
    <source>
        <dbReference type="Pfam" id="PF08071"/>
    </source>
</evidence>
<dbReference type="FunFam" id="3.10.290.10:FF:000051">
    <property type="entry name" value="40S ribosomal protein S4, X isoform"/>
    <property type="match status" value="1"/>
</dbReference>
<dbReference type="Pfam" id="PF00900">
    <property type="entry name" value="Ribosomal_S4e"/>
    <property type="match status" value="1"/>
</dbReference>
<keyword evidence="4" id="KW-0689">Ribosomal protein</keyword>
<dbReference type="InterPro" id="IPR018199">
    <property type="entry name" value="Ribosomal_eS4_N_CS"/>
</dbReference>
<dbReference type="GO" id="GO:0001522">
    <property type="term" value="P:pseudouridine synthesis"/>
    <property type="evidence" value="ECO:0007669"/>
    <property type="project" value="InterPro"/>
</dbReference>
<dbReference type="PROSITE" id="PS50889">
    <property type="entry name" value="S4"/>
    <property type="match status" value="1"/>
</dbReference>
<evidence type="ECO:0000256" key="6">
    <source>
        <dbReference type="ARBA" id="ARBA00035402"/>
    </source>
</evidence>